<feature type="transmembrane region" description="Helical" evidence="1">
    <location>
        <begin position="12"/>
        <end position="31"/>
    </location>
</feature>
<dbReference type="EnsemblPlants" id="Ma09_t11520.1">
    <property type="protein sequence ID" value="Ma09_p11520.1"/>
    <property type="gene ID" value="Ma09_g11520"/>
</dbReference>
<evidence type="ECO:0000259" key="2">
    <source>
        <dbReference type="Pfam" id="PF13968"/>
    </source>
</evidence>
<feature type="transmembrane region" description="Helical" evidence="1">
    <location>
        <begin position="368"/>
        <end position="389"/>
    </location>
</feature>
<dbReference type="InParanoid" id="A0A804KIH6"/>
<protein>
    <submittedName>
        <fullName evidence="3">(wild Malaysian banana) hypothetical protein</fullName>
    </submittedName>
</protein>
<reference evidence="4" key="2">
    <citation type="submission" date="2021-05" db="UniProtKB">
        <authorList>
            <consortium name="EnsemblPlants"/>
        </authorList>
    </citation>
    <scope>IDENTIFICATION</scope>
    <source>
        <strain evidence="4">subsp. malaccensis</strain>
    </source>
</reference>
<gene>
    <name evidence="3" type="ORF">GSMUA_229980.1</name>
</gene>
<name>A0A804KIH6_MUSAM</name>
<proteinExistence type="predicted"/>
<reference evidence="3" key="1">
    <citation type="submission" date="2021-03" db="EMBL/GenBank/DDBJ databases">
        <authorList>
            <consortium name="Genoscope - CEA"/>
            <person name="William W."/>
        </authorList>
    </citation>
    <scope>NUCLEOTIDE SEQUENCE</scope>
    <source>
        <strain evidence="3">Doubled-haploid Pahang</strain>
    </source>
</reference>
<sequence>MLDNLYSPKAKLIRLEALVLLATVLLFLLIIFGSFRRRSSNTVIQAVVSVAYTCSTFLVFYTVGQMQSSGINNGLLAIWAICLSLVLGSAISISAYGLEDNENWKKNFAENITHLFIIGYLVGTYLGHTHSSFRIPVVVLLILTGIRVGERTDVFQGATKTNGQKKSKLIAAYMKYESELTPQDEPDPTNMRGYNYLVYGEDQVGLIYEAPNCLLRIEITDRQVITVNKIWRCTGGLLSSSGDPEGRLKDICLSFALFKLIQRRFSGYQLAESSLQKTRDFVIRGLLSNDDDAHERAFRVIEVELAFLHDYFYTKYPLIFVSEKFMLAMSATLLIFLCWSGVSVMKYYLSPTTYFNLITIGRKSFDAIFTLIIVVAIALLELFQILLYVCSEWAKVSLVCRYVAHPSWHDKPWITEMIKHLCHLKVFDRVLQNKLGQYSLLEHCDYKPTAKNMLYCMTCEMVGKTRAGQKQSKRLKLPREVKKAVVRWLRLNHDALPTNGISSLQRNGVSAQLSWACNLETHAQVILVWHIATSQCEIHGSRVERANVTSMEMKDNQVVANSLSQYCAYLVGFVPDLLPDNSFDVQLIFDDAVKEASSQLGTLNLDQRFQSMMNQSDTSQNVVCRGARLGKQLIDMETPEMRWKVMAEFWVEMILFLAPSDNAKAHAEGLARGGEFITHLWALLSHAGILGRGASCIL</sequence>
<evidence type="ECO:0000313" key="4">
    <source>
        <dbReference type="EnsemblPlants" id="Ma09_p11520.1"/>
    </source>
</evidence>
<feature type="transmembrane region" description="Helical" evidence="1">
    <location>
        <begin position="76"/>
        <end position="96"/>
    </location>
</feature>
<evidence type="ECO:0000313" key="3">
    <source>
        <dbReference type="EMBL" id="CAG1834893.1"/>
    </source>
</evidence>
<dbReference type="Gramene" id="Ma09_t11520.1">
    <property type="protein sequence ID" value="Ma09_p11520.1"/>
    <property type="gene ID" value="Ma09_g11520"/>
</dbReference>
<keyword evidence="1" id="KW-1133">Transmembrane helix</keyword>
<dbReference type="OrthoDB" id="1559504at2759"/>
<organism evidence="4 5">
    <name type="scientific">Musa acuminata subsp. malaccensis</name>
    <name type="common">Wild banana</name>
    <name type="synonym">Musa malaccensis</name>
    <dbReference type="NCBI Taxonomy" id="214687"/>
    <lineage>
        <taxon>Eukaryota</taxon>
        <taxon>Viridiplantae</taxon>
        <taxon>Streptophyta</taxon>
        <taxon>Embryophyta</taxon>
        <taxon>Tracheophyta</taxon>
        <taxon>Spermatophyta</taxon>
        <taxon>Magnoliopsida</taxon>
        <taxon>Liliopsida</taxon>
        <taxon>Zingiberales</taxon>
        <taxon>Musaceae</taxon>
        <taxon>Musa</taxon>
    </lineage>
</organism>
<dbReference type="InterPro" id="IPR007658">
    <property type="entry name" value="DUF594"/>
</dbReference>
<keyword evidence="5" id="KW-1185">Reference proteome</keyword>
<dbReference type="Proteomes" id="UP000012960">
    <property type="component" value="Unplaced"/>
</dbReference>
<dbReference type="InterPro" id="IPR025315">
    <property type="entry name" value="DUF4220"/>
</dbReference>
<dbReference type="FunCoup" id="A0A804KIH6">
    <property type="interactions" value="9"/>
</dbReference>
<dbReference type="OMA" id="WITEMIK"/>
<dbReference type="Pfam" id="PF13968">
    <property type="entry name" value="DUF4220"/>
    <property type="match status" value="1"/>
</dbReference>
<evidence type="ECO:0000256" key="1">
    <source>
        <dbReference type="SAM" id="Phobius"/>
    </source>
</evidence>
<keyword evidence="1" id="KW-0472">Membrane</keyword>
<dbReference type="EMBL" id="HG996474">
    <property type="protein sequence ID" value="CAG1834893.1"/>
    <property type="molecule type" value="Genomic_DNA"/>
</dbReference>
<accession>A0A804KIH6</accession>
<feature type="transmembrane region" description="Helical" evidence="1">
    <location>
        <begin position="43"/>
        <end position="64"/>
    </location>
</feature>
<dbReference type="Pfam" id="PF04578">
    <property type="entry name" value="DUF594"/>
    <property type="match status" value="1"/>
</dbReference>
<dbReference type="AlphaFoldDB" id="A0A804KIH6"/>
<feature type="transmembrane region" description="Helical" evidence="1">
    <location>
        <begin position="325"/>
        <end position="348"/>
    </location>
</feature>
<keyword evidence="1" id="KW-0812">Transmembrane</keyword>
<feature type="domain" description="DUF4220" evidence="2">
    <location>
        <begin position="50"/>
        <end position="442"/>
    </location>
</feature>
<feature type="transmembrane region" description="Helical" evidence="1">
    <location>
        <begin position="108"/>
        <end position="127"/>
    </location>
</feature>
<evidence type="ECO:0000313" key="5">
    <source>
        <dbReference type="Proteomes" id="UP000012960"/>
    </source>
</evidence>
<dbReference type="PANTHER" id="PTHR31325">
    <property type="entry name" value="OS01G0798800 PROTEIN-RELATED"/>
    <property type="match status" value="1"/>
</dbReference>